<dbReference type="Pfam" id="PF09723">
    <property type="entry name" value="Zn_ribbon_8"/>
    <property type="match status" value="1"/>
</dbReference>
<evidence type="ECO:0000256" key="1">
    <source>
        <dbReference type="SAM" id="MobiDB-lite"/>
    </source>
</evidence>
<sequence>MPLYDFACNDCAHEFEARTEPGATAPCEACASDDTRRLFRPIAPPAKIGMRGLAAKRSNAKRAEREAKRRGET</sequence>
<dbReference type="SMART" id="SM00834">
    <property type="entry name" value="CxxC_CXXC_SSSS"/>
    <property type="match status" value="1"/>
</dbReference>
<protein>
    <recommendedName>
        <fullName evidence="2">Putative regulatory protein FmdB zinc ribbon domain-containing protein</fullName>
    </recommendedName>
</protein>
<gene>
    <name evidence="3" type="ORF">AVDCRST_MAG85-3939</name>
</gene>
<feature type="region of interest" description="Disordered" evidence="1">
    <location>
        <begin position="52"/>
        <end position="73"/>
    </location>
</feature>
<feature type="domain" description="Putative regulatory protein FmdB zinc ribbon" evidence="2">
    <location>
        <begin position="1"/>
        <end position="40"/>
    </location>
</feature>
<proteinExistence type="predicted"/>
<dbReference type="InterPro" id="IPR013429">
    <property type="entry name" value="Regulatory_FmdB_Zinc_ribbon"/>
</dbReference>
<dbReference type="EMBL" id="CADCVT010000443">
    <property type="protein sequence ID" value="CAA9534109.1"/>
    <property type="molecule type" value="Genomic_DNA"/>
</dbReference>
<accession>A0A6J4TXB1</accession>
<dbReference type="NCBIfam" id="TIGR02605">
    <property type="entry name" value="CxxC_CxxC_SSSS"/>
    <property type="match status" value="1"/>
</dbReference>
<dbReference type="AlphaFoldDB" id="A0A6J4TXB1"/>
<name>A0A6J4TXB1_9ACTN</name>
<reference evidence="3" key="1">
    <citation type="submission" date="2020-02" db="EMBL/GenBank/DDBJ databases">
        <authorList>
            <person name="Meier V. D."/>
        </authorList>
    </citation>
    <scope>NUCLEOTIDE SEQUENCE</scope>
    <source>
        <strain evidence="3">AVDCRST_MAG85</strain>
    </source>
</reference>
<evidence type="ECO:0000259" key="2">
    <source>
        <dbReference type="SMART" id="SM00834"/>
    </source>
</evidence>
<feature type="compositionally biased region" description="Basic and acidic residues" evidence="1">
    <location>
        <begin position="61"/>
        <end position="73"/>
    </location>
</feature>
<evidence type="ECO:0000313" key="3">
    <source>
        <dbReference type="EMBL" id="CAA9534109.1"/>
    </source>
</evidence>
<organism evidence="3">
    <name type="scientific">uncultured Solirubrobacteraceae bacterium</name>
    <dbReference type="NCBI Taxonomy" id="1162706"/>
    <lineage>
        <taxon>Bacteria</taxon>
        <taxon>Bacillati</taxon>
        <taxon>Actinomycetota</taxon>
        <taxon>Thermoleophilia</taxon>
        <taxon>Solirubrobacterales</taxon>
        <taxon>Solirubrobacteraceae</taxon>
        <taxon>environmental samples</taxon>
    </lineage>
</organism>